<gene>
    <name evidence="3" type="ORF">CPB83DRAFT_847595</name>
</gene>
<dbReference type="EMBL" id="MU157832">
    <property type="protein sequence ID" value="KAF9532290.1"/>
    <property type="molecule type" value="Genomic_DNA"/>
</dbReference>
<comment type="caution">
    <text evidence="3">The sequence shown here is derived from an EMBL/GenBank/DDBJ whole genome shotgun (WGS) entry which is preliminary data.</text>
</comment>
<evidence type="ECO:0000256" key="1">
    <source>
        <dbReference type="SAM" id="MobiDB-lite"/>
    </source>
</evidence>
<evidence type="ECO:0000256" key="2">
    <source>
        <dbReference type="SAM" id="Phobius"/>
    </source>
</evidence>
<keyword evidence="2" id="KW-0812">Transmembrane</keyword>
<feature type="transmembrane region" description="Helical" evidence="2">
    <location>
        <begin position="100"/>
        <end position="116"/>
    </location>
</feature>
<dbReference type="OrthoDB" id="3065653at2759"/>
<proteinExistence type="predicted"/>
<feature type="compositionally biased region" description="Low complexity" evidence="1">
    <location>
        <begin position="336"/>
        <end position="349"/>
    </location>
</feature>
<feature type="region of interest" description="Disordered" evidence="1">
    <location>
        <begin position="323"/>
        <end position="389"/>
    </location>
</feature>
<keyword evidence="2" id="KW-0472">Membrane</keyword>
<protein>
    <submittedName>
        <fullName evidence="3">Uncharacterized protein</fullName>
    </submittedName>
</protein>
<keyword evidence="2" id="KW-1133">Transmembrane helix</keyword>
<feature type="region of interest" description="Disordered" evidence="1">
    <location>
        <begin position="267"/>
        <end position="302"/>
    </location>
</feature>
<feature type="compositionally biased region" description="Low complexity" evidence="1">
    <location>
        <begin position="269"/>
        <end position="278"/>
    </location>
</feature>
<accession>A0A9P6ENA8</accession>
<evidence type="ECO:0000313" key="4">
    <source>
        <dbReference type="Proteomes" id="UP000807306"/>
    </source>
</evidence>
<organism evidence="3 4">
    <name type="scientific">Crepidotus variabilis</name>
    <dbReference type="NCBI Taxonomy" id="179855"/>
    <lineage>
        <taxon>Eukaryota</taxon>
        <taxon>Fungi</taxon>
        <taxon>Dikarya</taxon>
        <taxon>Basidiomycota</taxon>
        <taxon>Agaricomycotina</taxon>
        <taxon>Agaricomycetes</taxon>
        <taxon>Agaricomycetidae</taxon>
        <taxon>Agaricales</taxon>
        <taxon>Agaricineae</taxon>
        <taxon>Crepidotaceae</taxon>
        <taxon>Crepidotus</taxon>
    </lineage>
</organism>
<name>A0A9P6ENA8_9AGAR</name>
<evidence type="ECO:0000313" key="3">
    <source>
        <dbReference type="EMBL" id="KAF9532290.1"/>
    </source>
</evidence>
<feature type="compositionally biased region" description="Polar residues" evidence="1">
    <location>
        <begin position="205"/>
        <end position="235"/>
    </location>
</feature>
<feature type="transmembrane region" description="Helical" evidence="2">
    <location>
        <begin position="136"/>
        <end position="163"/>
    </location>
</feature>
<reference evidence="3" key="1">
    <citation type="submission" date="2020-11" db="EMBL/GenBank/DDBJ databases">
        <authorList>
            <consortium name="DOE Joint Genome Institute"/>
            <person name="Ahrendt S."/>
            <person name="Riley R."/>
            <person name="Andreopoulos W."/>
            <person name="Labutti K."/>
            <person name="Pangilinan J."/>
            <person name="Ruiz-Duenas F.J."/>
            <person name="Barrasa J.M."/>
            <person name="Sanchez-Garcia M."/>
            <person name="Camarero S."/>
            <person name="Miyauchi S."/>
            <person name="Serrano A."/>
            <person name="Linde D."/>
            <person name="Babiker R."/>
            <person name="Drula E."/>
            <person name="Ayuso-Fernandez I."/>
            <person name="Pacheco R."/>
            <person name="Padilla G."/>
            <person name="Ferreira P."/>
            <person name="Barriuso J."/>
            <person name="Kellner H."/>
            <person name="Castanera R."/>
            <person name="Alfaro M."/>
            <person name="Ramirez L."/>
            <person name="Pisabarro A.G."/>
            <person name="Kuo A."/>
            <person name="Tritt A."/>
            <person name="Lipzen A."/>
            <person name="He G."/>
            <person name="Yan M."/>
            <person name="Ng V."/>
            <person name="Cullen D."/>
            <person name="Martin F."/>
            <person name="Rosso M.-N."/>
            <person name="Henrissat B."/>
            <person name="Hibbett D."/>
            <person name="Martinez A.T."/>
            <person name="Grigoriev I.V."/>
        </authorList>
    </citation>
    <scope>NUCLEOTIDE SEQUENCE</scope>
    <source>
        <strain evidence="3">CBS 506.95</strain>
    </source>
</reference>
<dbReference type="Proteomes" id="UP000807306">
    <property type="component" value="Unassembled WGS sequence"/>
</dbReference>
<sequence length="389" mass="43422">MNMSATESMPPSPIAKVVEQPFVAPPRFMKVRTIVFGSVFALSFIWIILLCVVIFSEWSVMDIVERYLIVIILLVQFITVILVPLLLAGEFRPWLDAARSLCLFASHFGVAVWFIAKATSFKCSSQGANQMALCNFIIIFLLTANWIIPTLILGYSSGLAYLIRRMSKMPPPSPSSKLDIEKQTLEKSVADISFPPSIYRISRMPQTPTTPLSMATSDRQRRQSTPYSIHSNAQRMSRAPLSTPIHDRMHRQSAVQHRSMYRASAVSYPTTPTTPQTPDIYGGIQSGPPRASTLPPLNVASNPRQVPRGMYYTTPMPLSTPSQIYTPYYGPPPNMPSQQSRQSYQPSRQTAVTITPQTPKSSVQQQQRQQKTSSQQSSVYSQASYGYAT</sequence>
<feature type="compositionally biased region" description="Low complexity" evidence="1">
    <location>
        <begin position="356"/>
        <end position="389"/>
    </location>
</feature>
<feature type="transmembrane region" description="Helical" evidence="2">
    <location>
        <begin position="34"/>
        <end position="55"/>
    </location>
</feature>
<dbReference type="AlphaFoldDB" id="A0A9P6ENA8"/>
<keyword evidence="4" id="KW-1185">Reference proteome</keyword>
<feature type="region of interest" description="Disordered" evidence="1">
    <location>
        <begin position="205"/>
        <end position="238"/>
    </location>
</feature>
<feature type="transmembrane region" description="Helical" evidence="2">
    <location>
        <begin position="67"/>
        <end position="88"/>
    </location>
</feature>